<dbReference type="KEGG" id="smo:SELMODRAFT_427846"/>
<reference evidence="1 2" key="1">
    <citation type="journal article" date="2011" name="Science">
        <title>The Selaginella genome identifies genetic changes associated with the evolution of vascular plants.</title>
        <authorList>
            <person name="Banks J.A."/>
            <person name="Nishiyama T."/>
            <person name="Hasebe M."/>
            <person name="Bowman J.L."/>
            <person name="Gribskov M."/>
            <person name="dePamphilis C."/>
            <person name="Albert V.A."/>
            <person name="Aono N."/>
            <person name="Aoyama T."/>
            <person name="Ambrose B.A."/>
            <person name="Ashton N.W."/>
            <person name="Axtell M.J."/>
            <person name="Barker E."/>
            <person name="Barker M.S."/>
            <person name="Bennetzen J.L."/>
            <person name="Bonawitz N.D."/>
            <person name="Chapple C."/>
            <person name="Cheng C."/>
            <person name="Correa L.G."/>
            <person name="Dacre M."/>
            <person name="DeBarry J."/>
            <person name="Dreyer I."/>
            <person name="Elias M."/>
            <person name="Engstrom E.M."/>
            <person name="Estelle M."/>
            <person name="Feng L."/>
            <person name="Finet C."/>
            <person name="Floyd S.K."/>
            <person name="Frommer W.B."/>
            <person name="Fujita T."/>
            <person name="Gramzow L."/>
            <person name="Gutensohn M."/>
            <person name="Harholt J."/>
            <person name="Hattori M."/>
            <person name="Heyl A."/>
            <person name="Hirai T."/>
            <person name="Hiwatashi Y."/>
            <person name="Ishikawa M."/>
            <person name="Iwata M."/>
            <person name="Karol K.G."/>
            <person name="Koehler B."/>
            <person name="Kolukisaoglu U."/>
            <person name="Kubo M."/>
            <person name="Kurata T."/>
            <person name="Lalonde S."/>
            <person name="Li K."/>
            <person name="Li Y."/>
            <person name="Litt A."/>
            <person name="Lyons E."/>
            <person name="Manning G."/>
            <person name="Maruyama T."/>
            <person name="Michael T.P."/>
            <person name="Mikami K."/>
            <person name="Miyazaki S."/>
            <person name="Morinaga S."/>
            <person name="Murata T."/>
            <person name="Mueller-Roeber B."/>
            <person name="Nelson D.R."/>
            <person name="Obara M."/>
            <person name="Oguri Y."/>
            <person name="Olmstead R.G."/>
            <person name="Onodera N."/>
            <person name="Petersen B.L."/>
            <person name="Pils B."/>
            <person name="Prigge M."/>
            <person name="Rensing S.A."/>
            <person name="Riano-Pachon D.M."/>
            <person name="Roberts A.W."/>
            <person name="Sato Y."/>
            <person name="Scheller H.V."/>
            <person name="Schulz B."/>
            <person name="Schulz C."/>
            <person name="Shakirov E.V."/>
            <person name="Shibagaki N."/>
            <person name="Shinohara N."/>
            <person name="Shippen D.E."/>
            <person name="Soerensen I."/>
            <person name="Sotooka R."/>
            <person name="Sugimoto N."/>
            <person name="Sugita M."/>
            <person name="Sumikawa N."/>
            <person name="Tanurdzic M."/>
            <person name="Theissen G."/>
            <person name="Ulvskov P."/>
            <person name="Wakazuki S."/>
            <person name="Weng J.K."/>
            <person name="Willats W.W."/>
            <person name="Wipf D."/>
            <person name="Wolf P.G."/>
            <person name="Yang L."/>
            <person name="Zimmer A.D."/>
            <person name="Zhu Q."/>
            <person name="Mitros T."/>
            <person name="Hellsten U."/>
            <person name="Loque D."/>
            <person name="Otillar R."/>
            <person name="Salamov A."/>
            <person name="Schmutz J."/>
            <person name="Shapiro H."/>
            <person name="Lindquist E."/>
            <person name="Lucas S."/>
            <person name="Rokhsar D."/>
            <person name="Grigoriev I.V."/>
        </authorList>
    </citation>
    <scope>NUCLEOTIDE SEQUENCE [LARGE SCALE GENOMIC DNA]</scope>
</reference>
<name>D8T0W3_SELML</name>
<protein>
    <submittedName>
        <fullName evidence="1">Uncharacterized protein</fullName>
    </submittedName>
</protein>
<evidence type="ECO:0000313" key="2">
    <source>
        <dbReference type="Proteomes" id="UP000001514"/>
    </source>
</evidence>
<organism evidence="2">
    <name type="scientific">Selaginella moellendorffii</name>
    <name type="common">Spikemoss</name>
    <dbReference type="NCBI Taxonomy" id="88036"/>
    <lineage>
        <taxon>Eukaryota</taxon>
        <taxon>Viridiplantae</taxon>
        <taxon>Streptophyta</taxon>
        <taxon>Embryophyta</taxon>
        <taxon>Tracheophyta</taxon>
        <taxon>Lycopodiopsida</taxon>
        <taxon>Selaginellales</taxon>
        <taxon>Selaginellaceae</taxon>
        <taxon>Selaginella</taxon>
    </lineage>
</organism>
<gene>
    <name evidence="1" type="ORF">SELMODRAFT_427846</name>
</gene>
<proteinExistence type="predicted"/>
<dbReference type="Proteomes" id="UP000001514">
    <property type="component" value="Unassembled WGS sequence"/>
</dbReference>
<sequence length="234" mass="27283">MVRMNRRLREEKPKEVPTEENAIRVSKLEPTVAFLTVFTIKENATRMMAITSSSLLPLKAKKARCEGKNTDSAWFNDCKLGGNFKLLREGLIGPSPEEERFYLQIMMAMDPSRGTIWLYGKEILLNNKFFSKVFEFPNKVYEMEEPLSKIYNEYRPYLKEGTTWEEHLARRAKTRGLQLSEFCAEVVAVLRPLSVIMGCRNNPKSVPVNVLWVFIAADRNWFMNWAMIFWGSFF</sequence>
<dbReference type="HOGENOM" id="CLU_1186711_0_0_1"/>
<dbReference type="EMBL" id="GL377660">
    <property type="protein sequence ID" value="EFJ09658.1"/>
    <property type="molecule type" value="Genomic_DNA"/>
</dbReference>
<accession>D8T0W3</accession>
<dbReference type="AlphaFoldDB" id="D8T0W3"/>
<evidence type="ECO:0000313" key="1">
    <source>
        <dbReference type="EMBL" id="EFJ09658.1"/>
    </source>
</evidence>
<keyword evidence="2" id="KW-1185">Reference proteome</keyword>
<dbReference type="InParanoid" id="D8T0W3"/>
<dbReference type="Gramene" id="EFJ09658">
    <property type="protein sequence ID" value="EFJ09658"/>
    <property type="gene ID" value="SELMODRAFT_427846"/>
</dbReference>